<dbReference type="OrthoDB" id="9797060at2"/>
<dbReference type="Gene3D" id="3.30.70.100">
    <property type="match status" value="1"/>
</dbReference>
<reference evidence="2 3" key="1">
    <citation type="submission" date="2018-05" db="EMBL/GenBank/DDBJ databases">
        <title>Genomic Encyclopedia of Type Strains, Phase IV (KMG-IV): sequencing the most valuable type-strain genomes for metagenomic binning, comparative biology and taxonomic classification.</title>
        <authorList>
            <person name="Goeker M."/>
        </authorList>
    </citation>
    <scope>NUCLEOTIDE SEQUENCE [LARGE SCALE GENOMIC DNA]</scope>
    <source>
        <strain evidence="2 3">DSM 16097</strain>
    </source>
</reference>
<organism evidence="2 3">
    <name type="scientific">Roseicyclus mahoneyensis</name>
    <dbReference type="NCBI Taxonomy" id="164332"/>
    <lineage>
        <taxon>Bacteria</taxon>
        <taxon>Pseudomonadati</taxon>
        <taxon>Pseudomonadota</taxon>
        <taxon>Alphaproteobacteria</taxon>
        <taxon>Rhodobacterales</taxon>
        <taxon>Roseobacteraceae</taxon>
        <taxon>Roseicyclus</taxon>
    </lineage>
</organism>
<protein>
    <submittedName>
        <fullName evidence="2">Heme-degrading monooxygenase HmoA</fullName>
    </submittedName>
</protein>
<evidence type="ECO:0000313" key="3">
    <source>
        <dbReference type="Proteomes" id="UP000245708"/>
    </source>
</evidence>
<dbReference type="InterPro" id="IPR007138">
    <property type="entry name" value="ABM_dom"/>
</dbReference>
<accession>A0A316GMY3</accession>
<keyword evidence="2" id="KW-0503">Monooxygenase</keyword>
<dbReference type="InterPro" id="IPR052936">
    <property type="entry name" value="Jasmonate_Hydroxylase-like"/>
</dbReference>
<dbReference type="AlphaFoldDB" id="A0A316GMY3"/>
<feature type="domain" description="ABM" evidence="1">
    <location>
        <begin position="1"/>
        <end position="75"/>
    </location>
</feature>
<sequence>MHCLFFDVQPKPGHMEHYFEHVARLKPVLARHEGLVFLDRYRPLDDEGALLSHQLWADEAAITAWRADATHRASQSAGRKIHFDGYRIRVGEQVAPAAVDAEPGRFLLAAYGRAPARLEAARSYESVNHPGRFVTLASHDTTAAAAIAAQASGADETRVFRILRDYTLTDRAEAPQV</sequence>
<dbReference type="PANTHER" id="PTHR37811:SF2">
    <property type="entry name" value="ABM DOMAIN-CONTAINING PROTEIN"/>
    <property type="match status" value="1"/>
</dbReference>
<dbReference type="InterPro" id="IPR011008">
    <property type="entry name" value="Dimeric_a/b-barrel"/>
</dbReference>
<dbReference type="Proteomes" id="UP000245708">
    <property type="component" value="Unassembled WGS sequence"/>
</dbReference>
<comment type="caution">
    <text evidence="2">The sequence shown here is derived from an EMBL/GenBank/DDBJ whole genome shotgun (WGS) entry which is preliminary data.</text>
</comment>
<dbReference type="PANTHER" id="PTHR37811">
    <property type="entry name" value="BLL5343 PROTEIN"/>
    <property type="match status" value="1"/>
</dbReference>
<keyword evidence="3" id="KW-1185">Reference proteome</keyword>
<evidence type="ECO:0000313" key="2">
    <source>
        <dbReference type="EMBL" id="PWK62527.1"/>
    </source>
</evidence>
<dbReference type="SUPFAM" id="SSF54909">
    <property type="entry name" value="Dimeric alpha+beta barrel"/>
    <property type="match status" value="1"/>
</dbReference>
<keyword evidence="2" id="KW-0560">Oxidoreductase</keyword>
<dbReference type="GO" id="GO:0004497">
    <property type="term" value="F:monooxygenase activity"/>
    <property type="evidence" value="ECO:0007669"/>
    <property type="project" value="UniProtKB-KW"/>
</dbReference>
<gene>
    <name evidence="2" type="ORF">C7455_101555</name>
</gene>
<dbReference type="RefSeq" id="WP_109665161.1">
    <property type="nucleotide sequence ID" value="NZ_QGGW01000001.1"/>
</dbReference>
<dbReference type="EMBL" id="QGGW01000001">
    <property type="protein sequence ID" value="PWK62527.1"/>
    <property type="molecule type" value="Genomic_DNA"/>
</dbReference>
<dbReference type="Pfam" id="PF03992">
    <property type="entry name" value="ABM"/>
    <property type="match status" value="1"/>
</dbReference>
<name>A0A316GMY3_9RHOB</name>
<proteinExistence type="predicted"/>
<evidence type="ECO:0000259" key="1">
    <source>
        <dbReference type="Pfam" id="PF03992"/>
    </source>
</evidence>